<evidence type="ECO:0000313" key="4">
    <source>
        <dbReference type="Proteomes" id="UP000194266"/>
    </source>
</evidence>
<feature type="compositionally biased region" description="Low complexity" evidence="1">
    <location>
        <begin position="191"/>
        <end position="207"/>
    </location>
</feature>
<comment type="caution">
    <text evidence="3">The sequence shown here is derived from an EMBL/GenBank/DDBJ whole genome shotgun (WGS) entry which is preliminary data.</text>
</comment>
<name>A0ABX3Y757_9ACTN</name>
<feature type="domain" description="Winged helix" evidence="2">
    <location>
        <begin position="68"/>
        <end position="181"/>
    </location>
</feature>
<organism evidence="3 4">
    <name type="scientific">Streptomyces pharetrae CZA14</name>
    <dbReference type="NCBI Taxonomy" id="1144883"/>
    <lineage>
        <taxon>Bacteria</taxon>
        <taxon>Bacillati</taxon>
        <taxon>Actinomycetota</taxon>
        <taxon>Actinomycetes</taxon>
        <taxon>Kitasatosporales</taxon>
        <taxon>Streptomycetaceae</taxon>
        <taxon>Streptomyces</taxon>
    </lineage>
</organism>
<evidence type="ECO:0000259" key="2">
    <source>
        <dbReference type="Pfam" id="PF22977"/>
    </source>
</evidence>
<dbReference type="InterPro" id="IPR054472">
    <property type="entry name" value="WHD"/>
</dbReference>
<evidence type="ECO:0000256" key="1">
    <source>
        <dbReference type="SAM" id="MobiDB-lite"/>
    </source>
</evidence>
<feature type="non-terminal residue" evidence="3">
    <location>
        <position position="207"/>
    </location>
</feature>
<evidence type="ECO:0000313" key="3">
    <source>
        <dbReference type="EMBL" id="OSZ55416.1"/>
    </source>
</evidence>
<accession>A0ABX3Y757</accession>
<dbReference type="Pfam" id="PF22977">
    <property type="entry name" value="WHD"/>
    <property type="match status" value="1"/>
</dbReference>
<dbReference type="EMBL" id="MRYD01000533">
    <property type="protein sequence ID" value="OSZ55416.1"/>
    <property type="molecule type" value="Genomic_DNA"/>
</dbReference>
<keyword evidence="4" id="KW-1185">Reference proteome</keyword>
<proteinExistence type="predicted"/>
<reference evidence="3 4" key="1">
    <citation type="submission" date="2016-12" db="EMBL/GenBank/DDBJ databases">
        <title>Genome Mining:The Detection of Biosynthetic Gene Clusters to Aid in the Expression of Curamycin A produced by Streptomyces sp. strain CZA14.</title>
        <authorList>
            <person name="Durrell K.A."/>
            <person name="Kirby B.M."/>
            <person name="Khan W."/>
            <person name="Mthethwa T."/>
            <person name="Le Roes-Hill M."/>
        </authorList>
    </citation>
    <scope>NUCLEOTIDE SEQUENCE [LARGE SCALE GENOMIC DNA]</scope>
    <source>
        <strain evidence="3 4">CZA14</strain>
    </source>
</reference>
<feature type="region of interest" description="Disordered" evidence="1">
    <location>
        <begin position="187"/>
        <end position="207"/>
    </location>
</feature>
<protein>
    <submittedName>
        <fullName evidence="3">ATPase</fullName>
    </submittedName>
</protein>
<sequence length="207" mass="21830">MWARLHAVEERVRHAVAGRRAADPDPDDPYRGQYLGPEAAARILDEPGGLDVPGHEPWRPPAGSVLGGLAARFGLSPLDLDLLLVAVAPDLDARFERLYGYLNDDLTRRRPTVGLALELCGLAGAASGRFRLTPGAPLVEGGLVEVTEPERPPLSRVLVVPDRVTAHLLGNARPDARLAGVLGEAREDPTAEPADVARTAAAAGTGT</sequence>
<gene>
    <name evidence="3" type="ORF">OQI_38640</name>
</gene>
<dbReference type="Proteomes" id="UP000194266">
    <property type="component" value="Unassembled WGS sequence"/>
</dbReference>